<feature type="chain" id="PRO_5022668155" evidence="1">
    <location>
        <begin position="21"/>
        <end position="156"/>
    </location>
</feature>
<accession>A0A5C6TQ43</accession>
<name>A0A5C6TQ43_9SPHN</name>
<protein>
    <submittedName>
        <fullName evidence="2">Uncharacterized protein</fullName>
    </submittedName>
</protein>
<evidence type="ECO:0000313" key="2">
    <source>
        <dbReference type="EMBL" id="TXC62504.1"/>
    </source>
</evidence>
<dbReference type="Proteomes" id="UP000321249">
    <property type="component" value="Unassembled WGS sequence"/>
</dbReference>
<gene>
    <name evidence="2" type="ORF">FRZ32_01825</name>
</gene>
<keyword evidence="3" id="KW-1185">Reference proteome</keyword>
<feature type="signal peptide" evidence="1">
    <location>
        <begin position="1"/>
        <end position="20"/>
    </location>
</feature>
<reference evidence="2 3" key="1">
    <citation type="journal article" date="2015" name="J. Microbiol.">
        <title>Sphingosinicella ginsenosidimutans sp. nov., with ginsenoside converting activity.</title>
        <authorList>
            <person name="Kim J.K."/>
            <person name="Kang M.S."/>
            <person name="Park S.C."/>
            <person name="Kim K.M."/>
            <person name="Choi K."/>
            <person name="Yoon M.H."/>
            <person name="Im W.T."/>
        </authorList>
    </citation>
    <scope>NUCLEOTIDE SEQUENCE [LARGE SCALE GENOMIC DNA]</scope>
    <source>
        <strain evidence="2 3">BS-11</strain>
    </source>
</reference>
<evidence type="ECO:0000256" key="1">
    <source>
        <dbReference type="SAM" id="SignalP"/>
    </source>
</evidence>
<organism evidence="2 3">
    <name type="scientific">Allosphingosinicella ginsenosidimutans</name>
    <dbReference type="NCBI Taxonomy" id="1176539"/>
    <lineage>
        <taxon>Bacteria</taxon>
        <taxon>Pseudomonadati</taxon>
        <taxon>Pseudomonadota</taxon>
        <taxon>Alphaproteobacteria</taxon>
        <taxon>Sphingomonadales</taxon>
        <taxon>Sphingomonadaceae</taxon>
        <taxon>Allosphingosinicella</taxon>
    </lineage>
</organism>
<dbReference type="AlphaFoldDB" id="A0A5C6TQ43"/>
<dbReference type="EMBL" id="VOQQ01000001">
    <property type="protein sequence ID" value="TXC62504.1"/>
    <property type="molecule type" value="Genomic_DNA"/>
</dbReference>
<dbReference type="OrthoDB" id="7596012at2"/>
<proteinExistence type="predicted"/>
<keyword evidence="1" id="KW-0732">Signal</keyword>
<dbReference type="RefSeq" id="WP_147041892.1">
    <property type="nucleotide sequence ID" value="NZ_BAABIR010000001.1"/>
</dbReference>
<sequence length="156" mass="16724">MIRTAVAAMTLLALTGSAVAQRGGRAAPPPPPPGFQGTLSIHEEVIVRLPRRAPGVAPLTDPRNGWIEHRGPHCIETSRIAGAALLGPDSVDLVLRDRTRIRARLERGCPALDYYRGFYVSSAGDGRICADRDVVRSRAGAACQIEAFRTLRPAGH</sequence>
<evidence type="ECO:0000313" key="3">
    <source>
        <dbReference type="Proteomes" id="UP000321249"/>
    </source>
</evidence>
<comment type="caution">
    <text evidence="2">The sequence shown here is derived from an EMBL/GenBank/DDBJ whole genome shotgun (WGS) entry which is preliminary data.</text>
</comment>